<name>A0A8H9LCK3_9DEIO</name>
<protein>
    <submittedName>
        <fullName evidence="1">Uncharacterized protein</fullName>
    </submittedName>
</protein>
<accession>A0A8H9LCK3</accession>
<evidence type="ECO:0000313" key="1">
    <source>
        <dbReference type="EMBL" id="GGM53390.1"/>
    </source>
</evidence>
<sequence>MQETDESTSTLALSQQAITAVDATAWVVLASALQEGQAELDAADSNDVGNVTVSFFSRTGEFIARDRDGWHSLDHDCCPGDIVRCGLLATVAVGHGEVVVMVSVVPYLRAGMRLYPLL</sequence>
<proteinExistence type="predicted"/>
<keyword evidence="2" id="KW-1185">Reference proteome</keyword>
<gene>
    <name evidence="1" type="ORF">GCM10008956_31730</name>
</gene>
<organism evidence="1 2">
    <name type="scientific">Deinococcus arenae</name>
    <dbReference type="NCBI Taxonomy" id="1452751"/>
    <lineage>
        <taxon>Bacteria</taxon>
        <taxon>Thermotogati</taxon>
        <taxon>Deinococcota</taxon>
        <taxon>Deinococci</taxon>
        <taxon>Deinococcales</taxon>
        <taxon>Deinococcaceae</taxon>
        <taxon>Deinococcus</taxon>
    </lineage>
</organism>
<evidence type="ECO:0000313" key="2">
    <source>
        <dbReference type="Proteomes" id="UP000600547"/>
    </source>
</evidence>
<dbReference type="AlphaFoldDB" id="A0A8H9LCK3"/>
<dbReference type="RefSeq" id="WP_189062663.1">
    <property type="nucleotide sequence ID" value="NZ_BMQG01000013.1"/>
</dbReference>
<reference evidence="2" key="1">
    <citation type="journal article" date="2019" name="Int. J. Syst. Evol. Microbiol.">
        <title>The Global Catalogue of Microorganisms (GCM) 10K type strain sequencing project: providing services to taxonomists for standard genome sequencing and annotation.</title>
        <authorList>
            <consortium name="The Broad Institute Genomics Platform"/>
            <consortium name="The Broad Institute Genome Sequencing Center for Infectious Disease"/>
            <person name="Wu L."/>
            <person name="Ma J."/>
        </authorList>
    </citation>
    <scope>NUCLEOTIDE SEQUENCE [LARGE SCALE GENOMIC DNA]</scope>
    <source>
        <strain evidence="2">JCM 31047</strain>
    </source>
</reference>
<dbReference type="Proteomes" id="UP000600547">
    <property type="component" value="Unassembled WGS sequence"/>
</dbReference>
<comment type="caution">
    <text evidence="1">The sequence shown here is derived from an EMBL/GenBank/DDBJ whole genome shotgun (WGS) entry which is preliminary data.</text>
</comment>
<dbReference type="EMBL" id="BMQG01000013">
    <property type="protein sequence ID" value="GGM53390.1"/>
    <property type="molecule type" value="Genomic_DNA"/>
</dbReference>